<evidence type="ECO:0000313" key="4">
    <source>
        <dbReference type="Proteomes" id="UP000310541"/>
    </source>
</evidence>
<dbReference type="OrthoDB" id="2067190at2"/>
<proteinExistence type="predicted"/>
<comment type="caution">
    <text evidence="3">The sequence shown here is derived from an EMBL/GenBank/DDBJ whole genome shotgun (WGS) entry which is preliminary data.</text>
</comment>
<sequence>MNSKKENEPVNKMLLSALFLSFSLLLAACGQDEDVAKDDSKKIDQTKQSNDEAKRTSDDTENDSVVESEENGSTEDDSSNEDEATLDESPTDEENNTDSNESYDLTKENFTENGVSINYPQITGLTDTTKQETLNDLLYKEAHNVLNFYDESDGLDLEIDYTISFQSAYFLSVQYAGSGYVEGAAHPNNLFYTTNVDIQNRERIRLSDAVVLDESFLSLFQSDAFKAVNPDQAEFASDLKANVTLDQLQNADNLDGIGTDQHSETFTYFTDSGLGISIGTSHAAGGHAAFEIMYDDAPDEMWAGDKIRNLLKTYQ</sequence>
<feature type="signal peptide" evidence="2">
    <location>
        <begin position="1"/>
        <end position="27"/>
    </location>
</feature>
<dbReference type="Proteomes" id="UP000310541">
    <property type="component" value="Unassembled WGS sequence"/>
</dbReference>
<evidence type="ECO:0000313" key="3">
    <source>
        <dbReference type="EMBL" id="TKD71559.1"/>
    </source>
</evidence>
<evidence type="ECO:0000256" key="2">
    <source>
        <dbReference type="SAM" id="SignalP"/>
    </source>
</evidence>
<dbReference type="EMBL" id="SWFM01000001">
    <property type="protein sequence ID" value="TKD71559.1"/>
    <property type="molecule type" value="Genomic_DNA"/>
</dbReference>
<accession>A0A4U1MJG4</accession>
<protein>
    <submittedName>
        <fullName evidence="3">DUF4163 domain-containing protein</fullName>
    </submittedName>
</protein>
<organism evidence="3 4">
    <name type="scientific">Guptibacillus hwajinpoensis</name>
    <dbReference type="NCBI Taxonomy" id="208199"/>
    <lineage>
        <taxon>Bacteria</taxon>
        <taxon>Bacillati</taxon>
        <taxon>Bacillota</taxon>
        <taxon>Bacilli</taxon>
        <taxon>Bacillales</taxon>
        <taxon>Guptibacillaceae</taxon>
        <taxon>Guptibacillus</taxon>
    </lineage>
</organism>
<reference evidence="3 4" key="1">
    <citation type="submission" date="2019-04" db="EMBL/GenBank/DDBJ databases">
        <title>Genome sequence of Bacillus hwajinpoensis strain Y2.</title>
        <authorList>
            <person name="Fair J.L."/>
            <person name="Maclea K.S."/>
        </authorList>
    </citation>
    <scope>NUCLEOTIDE SEQUENCE [LARGE SCALE GENOMIC DNA]</scope>
    <source>
        <strain evidence="3 4">Y2</strain>
    </source>
</reference>
<feature type="compositionally biased region" description="Basic and acidic residues" evidence="1">
    <location>
        <begin position="37"/>
        <end position="58"/>
    </location>
</feature>
<name>A0A4U1MJG4_9BACL</name>
<feature type="region of interest" description="Disordered" evidence="1">
    <location>
        <begin position="33"/>
        <end position="104"/>
    </location>
</feature>
<feature type="compositionally biased region" description="Acidic residues" evidence="1">
    <location>
        <begin position="59"/>
        <end position="96"/>
    </location>
</feature>
<dbReference type="AlphaFoldDB" id="A0A4U1MJG4"/>
<dbReference type="PROSITE" id="PS51257">
    <property type="entry name" value="PROKAR_LIPOPROTEIN"/>
    <property type="match status" value="1"/>
</dbReference>
<feature type="chain" id="PRO_5038688452" evidence="2">
    <location>
        <begin position="28"/>
        <end position="315"/>
    </location>
</feature>
<dbReference type="Gene3D" id="3.30.565.40">
    <property type="entry name" value="Fervidobacterium nodosum Rt17-B1 like"/>
    <property type="match status" value="1"/>
</dbReference>
<gene>
    <name evidence="3" type="ORF">FBF83_01780</name>
</gene>
<keyword evidence="2" id="KW-0732">Signal</keyword>
<evidence type="ECO:0000256" key="1">
    <source>
        <dbReference type="SAM" id="MobiDB-lite"/>
    </source>
</evidence>